<dbReference type="Gene3D" id="3.20.20.370">
    <property type="entry name" value="Glycoside hydrolase/deacetylase"/>
    <property type="match status" value="1"/>
</dbReference>
<dbReference type="PROSITE" id="PS51257">
    <property type="entry name" value="PROKAR_LIPOPROTEIN"/>
    <property type="match status" value="1"/>
</dbReference>
<dbReference type="PANTHER" id="PTHR45985:SF3">
    <property type="entry name" value="CHITIN DEACETYLASE-LIKE 4"/>
    <property type="match status" value="1"/>
</dbReference>
<dbReference type="PANTHER" id="PTHR45985">
    <property type="match status" value="1"/>
</dbReference>
<dbReference type="EMBL" id="JACJIA010000001">
    <property type="protein sequence ID" value="MBA8948641.1"/>
    <property type="molecule type" value="Genomic_DNA"/>
</dbReference>
<keyword evidence="2" id="KW-0732">Signal</keyword>
<dbReference type="Proteomes" id="UP000572680">
    <property type="component" value="Unassembled WGS sequence"/>
</dbReference>
<reference evidence="3 4" key="1">
    <citation type="submission" date="2020-08" db="EMBL/GenBank/DDBJ databases">
        <title>Genomic Encyclopedia of Type Strains, Phase IV (KMG-IV): sequencing the most valuable type-strain genomes for metagenomic binning, comparative biology and taxonomic classification.</title>
        <authorList>
            <person name="Goeker M."/>
        </authorList>
    </citation>
    <scope>NUCLEOTIDE SEQUENCE [LARGE SCALE GENOMIC DNA]</scope>
    <source>
        <strain evidence="3 4">DSM 44197</strain>
    </source>
</reference>
<dbReference type="SUPFAM" id="SSF88713">
    <property type="entry name" value="Glycoside hydrolase/deacetylase"/>
    <property type="match status" value="1"/>
</dbReference>
<evidence type="ECO:0000256" key="1">
    <source>
        <dbReference type="SAM" id="MobiDB-lite"/>
    </source>
</evidence>
<keyword evidence="4" id="KW-1185">Reference proteome</keyword>
<dbReference type="InterPro" id="IPR011330">
    <property type="entry name" value="Glyco_hydro/deAcase_b/a-brl"/>
</dbReference>
<protein>
    <submittedName>
        <fullName evidence="3">Peptidoglycan/xylan/chitin deacetylase (PgdA/CDA1 family)</fullName>
    </submittedName>
</protein>
<dbReference type="AlphaFoldDB" id="A0A7W3QIS5"/>
<sequence length="386" mass="41870">MRTKPFAALATAALAAAALTACQTADGRTTGTGTTAGRGPAGDPGPRRLQPGEKPPQFVVFSWDGAGAGDDRQFPRFLELARKHRATMTFFLSGLYMLPESKRTLYRPPHRAPGSSAIPFLSDNGVRATIRLVDRAHRDGHEIGTHFNGHFCGPGGVGSWTVADWRSEIAQAGSFVRNWKANTGFTDLPDLSFDYDRELAGGRTPCLEGRPNLLRAAAKLGWKYDASSPGGLQVWPGKTRGVWNLPLQSLPYPGKRFGVLSMDYNIMANQPGNVRANPALQARYQREATNAYMAGFARAYNGNRAPLFIGNHFEQWNNGIYMNAVADALERMAARSDVRLVSFKQLVEWLDAQDPAVLAKLRTLGVGAAPAGGWKAFTSPRSQAAP</sequence>
<feature type="signal peptide" evidence="2">
    <location>
        <begin position="1"/>
        <end position="21"/>
    </location>
</feature>
<feature type="region of interest" description="Disordered" evidence="1">
    <location>
        <begin position="26"/>
        <end position="56"/>
    </location>
</feature>
<dbReference type="GO" id="GO:0005975">
    <property type="term" value="P:carbohydrate metabolic process"/>
    <property type="evidence" value="ECO:0007669"/>
    <property type="project" value="InterPro"/>
</dbReference>
<comment type="caution">
    <text evidence="3">The sequence shown here is derived from an EMBL/GenBank/DDBJ whole genome shotgun (WGS) entry which is preliminary data.</text>
</comment>
<evidence type="ECO:0000256" key="2">
    <source>
        <dbReference type="SAM" id="SignalP"/>
    </source>
</evidence>
<organism evidence="3 4">
    <name type="scientific">Actinomadura namibiensis</name>
    <dbReference type="NCBI Taxonomy" id="182080"/>
    <lineage>
        <taxon>Bacteria</taxon>
        <taxon>Bacillati</taxon>
        <taxon>Actinomycetota</taxon>
        <taxon>Actinomycetes</taxon>
        <taxon>Streptosporangiales</taxon>
        <taxon>Thermomonosporaceae</taxon>
        <taxon>Actinomadura</taxon>
    </lineage>
</organism>
<accession>A0A7W3QIS5</accession>
<evidence type="ECO:0000313" key="4">
    <source>
        <dbReference type="Proteomes" id="UP000572680"/>
    </source>
</evidence>
<proteinExistence type="predicted"/>
<evidence type="ECO:0000313" key="3">
    <source>
        <dbReference type="EMBL" id="MBA8948641.1"/>
    </source>
</evidence>
<feature type="chain" id="PRO_5038972357" evidence="2">
    <location>
        <begin position="22"/>
        <end position="386"/>
    </location>
</feature>
<dbReference type="InterPro" id="IPR052740">
    <property type="entry name" value="CE4"/>
</dbReference>
<gene>
    <name evidence="3" type="ORF">HNR61_000239</name>
</gene>
<name>A0A7W3QIS5_ACTNM</name>
<dbReference type="RefSeq" id="WP_182841250.1">
    <property type="nucleotide sequence ID" value="NZ_BAAALP010000015.1"/>
</dbReference>